<feature type="domain" description="Response regulatory" evidence="12">
    <location>
        <begin position="1333"/>
        <end position="1450"/>
    </location>
</feature>
<dbReference type="SMART" id="SM00304">
    <property type="entry name" value="HAMP"/>
    <property type="match status" value="1"/>
</dbReference>
<keyword evidence="6" id="KW-0418">Kinase</keyword>
<dbReference type="Gene3D" id="3.30.450.40">
    <property type="match status" value="1"/>
</dbReference>
<dbReference type="InterPro" id="IPR029016">
    <property type="entry name" value="GAF-like_dom_sf"/>
</dbReference>
<evidence type="ECO:0000259" key="13">
    <source>
        <dbReference type="PROSITE" id="PS50113"/>
    </source>
</evidence>
<evidence type="ECO:0000259" key="12">
    <source>
        <dbReference type="PROSITE" id="PS50110"/>
    </source>
</evidence>
<feature type="coiled-coil region" evidence="8">
    <location>
        <begin position="648"/>
        <end position="770"/>
    </location>
</feature>
<dbReference type="Gene3D" id="6.10.340.10">
    <property type="match status" value="1"/>
</dbReference>
<name>A0A1M6C3C8_9BACT</name>
<dbReference type="Pfam" id="PF00072">
    <property type="entry name" value="Response_reg"/>
    <property type="match status" value="2"/>
</dbReference>
<dbReference type="SMART" id="SM00091">
    <property type="entry name" value="PAS"/>
    <property type="match status" value="1"/>
</dbReference>
<keyword evidence="16" id="KW-1185">Reference proteome</keyword>
<evidence type="ECO:0000256" key="5">
    <source>
        <dbReference type="ARBA" id="ARBA00022679"/>
    </source>
</evidence>
<dbReference type="Proteomes" id="UP000184050">
    <property type="component" value="Unassembled WGS sequence"/>
</dbReference>
<evidence type="ECO:0000256" key="1">
    <source>
        <dbReference type="ARBA" id="ARBA00000085"/>
    </source>
</evidence>
<dbReference type="PROSITE" id="PS50109">
    <property type="entry name" value="HIS_KIN"/>
    <property type="match status" value="1"/>
</dbReference>
<dbReference type="Pfam" id="PF00512">
    <property type="entry name" value="HisKA"/>
    <property type="match status" value="1"/>
</dbReference>
<organism evidence="15 16">
    <name type="scientific">Tangfeifania diversioriginum</name>
    <dbReference type="NCBI Taxonomy" id="1168035"/>
    <lineage>
        <taxon>Bacteria</taxon>
        <taxon>Pseudomonadati</taxon>
        <taxon>Bacteroidota</taxon>
        <taxon>Bacteroidia</taxon>
        <taxon>Marinilabiliales</taxon>
        <taxon>Prolixibacteraceae</taxon>
        <taxon>Tangfeifania</taxon>
    </lineage>
</organism>
<dbReference type="Pfam" id="PF02518">
    <property type="entry name" value="HATPase_c"/>
    <property type="match status" value="1"/>
</dbReference>
<dbReference type="InterPro" id="IPR003661">
    <property type="entry name" value="HisK_dim/P_dom"/>
</dbReference>
<dbReference type="RefSeq" id="WP_073165325.1">
    <property type="nucleotide sequence ID" value="NZ_FQZE01000003.1"/>
</dbReference>
<dbReference type="SUPFAM" id="SSF158472">
    <property type="entry name" value="HAMP domain-like"/>
    <property type="match status" value="1"/>
</dbReference>
<dbReference type="NCBIfam" id="TIGR00229">
    <property type="entry name" value="sensory_box"/>
    <property type="match status" value="1"/>
</dbReference>
<dbReference type="InterPro" id="IPR000700">
    <property type="entry name" value="PAS-assoc_C"/>
</dbReference>
<dbReference type="InterPro" id="IPR001789">
    <property type="entry name" value="Sig_transdc_resp-reg_receiver"/>
</dbReference>
<feature type="modified residue" description="4-aspartylphosphate" evidence="7">
    <location>
        <position position="1383"/>
    </location>
</feature>
<feature type="modified residue" description="4-aspartylphosphate" evidence="7">
    <location>
        <position position="1239"/>
    </location>
</feature>
<evidence type="ECO:0000256" key="3">
    <source>
        <dbReference type="ARBA" id="ARBA00012438"/>
    </source>
</evidence>
<feature type="domain" description="Response regulatory" evidence="12">
    <location>
        <begin position="1190"/>
        <end position="1305"/>
    </location>
</feature>
<gene>
    <name evidence="15" type="ORF">SAMN05444280_103124</name>
</gene>
<dbReference type="SUPFAM" id="SSF55874">
    <property type="entry name" value="ATPase domain of HSP90 chaperone/DNA topoisomerase II/histidine kinase"/>
    <property type="match status" value="1"/>
</dbReference>
<dbReference type="EC" id="2.7.13.3" evidence="3"/>
<keyword evidence="10" id="KW-0812">Transmembrane</keyword>
<dbReference type="InterPro" id="IPR011006">
    <property type="entry name" value="CheY-like_superfamily"/>
</dbReference>
<keyword evidence="5" id="KW-0808">Transferase</keyword>
<feature type="domain" description="PAC" evidence="13">
    <location>
        <begin position="604"/>
        <end position="657"/>
    </location>
</feature>
<dbReference type="InterPro" id="IPR013656">
    <property type="entry name" value="PAS_4"/>
</dbReference>
<dbReference type="OrthoDB" id="9796457at2"/>
<sequence>MRKLKTRFSDFNIKTKLAIVVGIFMLSLVFMGTIAIFLFRSSQTLTMIVNEQRVFIETFYKGIEQFKEYEITENPENLEQARLNFNKANEIAWTFSALDSLIHAMPEEEWLPHIYKVFSDGLDNEMRRAKLMGRQIQLLTKLNPQKLNEIQASAFEAHNLGSLIISDIDNYSTERTPEILAHINSHFREIDRINQTFSTKIYALNDYIIQSLGLSLVLLVLILITGVTLISIRISKSISVPISKLAENFKQIATGNLNTSVKIDSKNEIGVLSKAFGEIQTGLQEVISHSKKVAQGDYSSKLPPKSENDELTTALNKMAAKLEKSRVENQEEKWLQEGISGLEDQMRGNFSVRELSEKIINFLTRFLSVEMSAVYVYDEIEKYLELTGSIGIRTSEVPQKILPGEGLVGKAATQTSLQIIETKSNYHKIFSATGEIIPEKIYLFPLFTNNKIQAVIELAPINELTDAKLRFLQSTAERISVNISAAVTRFRGKELLEKTLEQAKTLQARDEELSRKLDENRKIQGKLTRESALLNSMLATLPDYIYFKDIESRFLRISESMVDLFNAKSSEDVIGKTDFDYHSRKDAQKYFEEEQKIIKDEKGFVDEIRQGVDEKGEKIWTSTTKLPMFDSTGKCIGSVGITKNITEIKNLEIEIKERNEKLHAQREELRTINDQLKQQQEELKTTNEELKSQEEELRVANEELAEQTKILTESEKNLQVQQEELRVTNEELEAKTTQLEQQKKEISEKNENLLKVQNQLRKKAKELQQTSQYKSEFLANMSHELRTPLNSLLILSSLLSSNKEKNLTGEQVKSIKIINKSGKDLLEIINEILDLSKIEAGKMKFEFGEVSVNEIITEIKQNFKPVAENKGLELELDLSDKFPEKIYTDKQRLMQIIKNLLSNAFKFTSDGKIKVKFGLPATSDQFTNQNLMRENSCFVSVEDTGVGIPADKLKAIFEAFQQADGSISRKFGGTGLGLSISKQLAQVLGGEIQVESTEGKGSLFTVFLPLDKKLVGAKAETAKTASPENSQNQTTETATKETQKNEQYEPAPSEIKDEEAPFFIDDDRDSDLQRLTVLIIHNQKEKAKDLTELSHKRNFNVIAAKNISDGIKLSEIYSPQAIIISAELNETKEFENLKNNPVTKKLPVHFVSRIEDSVLENIEELKTPESGHFSNSSNRIESRFSKKFNQVLVVEDDEITRESIHLLFEDKDIIIHEAKTAQQAYDLIAAKSFDCVILDLGLPDYSGKELLNKLKAENIEIPNVIIHTARDLDQKELRELHKYSDSVVIKGVKSEERLMDEVTLFLHQVENTSPKKHTVSADETTNAGFKGKKILVVDDDIRNVFALAQILEEREMEVIEAENGKVAIDVLKENPDTDLVLMDIMMPVMDGYEAMEAIRKTPVIKKIPIITLTAKAMKEDYQKAIFSGANDYISKPVDVDKLLSLLKIWLFK</sequence>
<dbReference type="SMART" id="SM00388">
    <property type="entry name" value="HisKA"/>
    <property type="match status" value="1"/>
</dbReference>
<dbReference type="CDD" id="cd00082">
    <property type="entry name" value="HisKA"/>
    <property type="match status" value="1"/>
</dbReference>
<keyword evidence="4 7" id="KW-0597">Phosphoprotein</keyword>
<dbReference type="PROSITE" id="PS50885">
    <property type="entry name" value="HAMP"/>
    <property type="match status" value="2"/>
</dbReference>
<dbReference type="SUPFAM" id="SSF47384">
    <property type="entry name" value="Homodimeric domain of signal transducing histidine kinase"/>
    <property type="match status" value="1"/>
</dbReference>
<accession>A0A1M6C3C8</accession>
<dbReference type="CDD" id="cd00156">
    <property type="entry name" value="REC"/>
    <property type="match status" value="1"/>
</dbReference>
<dbReference type="SUPFAM" id="SSF52172">
    <property type="entry name" value="CheY-like"/>
    <property type="match status" value="2"/>
</dbReference>
<evidence type="ECO:0000313" key="16">
    <source>
        <dbReference type="Proteomes" id="UP000184050"/>
    </source>
</evidence>
<evidence type="ECO:0000313" key="15">
    <source>
        <dbReference type="EMBL" id="SHI55545.1"/>
    </source>
</evidence>
<dbReference type="InterPro" id="IPR000014">
    <property type="entry name" value="PAS"/>
</dbReference>
<feature type="domain" description="HAMP" evidence="14">
    <location>
        <begin position="291"/>
        <end position="327"/>
    </location>
</feature>
<keyword evidence="10" id="KW-0472">Membrane</keyword>
<dbReference type="FunFam" id="3.30.565.10:FF:000010">
    <property type="entry name" value="Sensor histidine kinase RcsC"/>
    <property type="match status" value="1"/>
</dbReference>
<dbReference type="GO" id="GO:0005886">
    <property type="term" value="C:plasma membrane"/>
    <property type="evidence" value="ECO:0007669"/>
    <property type="project" value="TreeGrafter"/>
</dbReference>
<comment type="subcellular location">
    <subcellularLocation>
        <location evidence="2">Membrane</location>
    </subcellularLocation>
</comment>
<dbReference type="InterPro" id="IPR036097">
    <property type="entry name" value="HisK_dim/P_sf"/>
</dbReference>
<dbReference type="SMART" id="SM00387">
    <property type="entry name" value="HATPase_c"/>
    <property type="match status" value="1"/>
</dbReference>
<dbReference type="Gene3D" id="3.40.50.2300">
    <property type="match status" value="2"/>
</dbReference>
<dbReference type="PROSITE" id="PS50110">
    <property type="entry name" value="RESPONSE_REGULATORY"/>
    <property type="match status" value="2"/>
</dbReference>
<feature type="domain" description="HAMP" evidence="14">
    <location>
        <begin position="236"/>
        <end position="288"/>
    </location>
</feature>
<feature type="compositionally biased region" description="Basic and acidic residues" evidence="9">
    <location>
        <begin position="1038"/>
        <end position="1047"/>
    </location>
</feature>
<dbReference type="Pfam" id="PF08448">
    <property type="entry name" value="PAS_4"/>
    <property type="match status" value="1"/>
</dbReference>
<dbReference type="InterPro" id="IPR036890">
    <property type="entry name" value="HATPase_C_sf"/>
</dbReference>
<dbReference type="InterPro" id="IPR004358">
    <property type="entry name" value="Sig_transdc_His_kin-like_C"/>
</dbReference>
<dbReference type="Pfam" id="PF00672">
    <property type="entry name" value="HAMP"/>
    <property type="match status" value="1"/>
</dbReference>
<dbReference type="GO" id="GO:0009927">
    <property type="term" value="F:histidine phosphotransfer kinase activity"/>
    <property type="evidence" value="ECO:0007669"/>
    <property type="project" value="TreeGrafter"/>
</dbReference>
<evidence type="ECO:0000256" key="2">
    <source>
        <dbReference type="ARBA" id="ARBA00004370"/>
    </source>
</evidence>
<feature type="domain" description="Histidine kinase" evidence="11">
    <location>
        <begin position="780"/>
        <end position="1012"/>
    </location>
</feature>
<feature type="transmembrane region" description="Helical" evidence="10">
    <location>
        <begin position="207"/>
        <end position="232"/>
    </location>
</feature>
<evidence type="ECO:0000256" key="6">
    <source>
        <dbReference type="ARBA" id="ARBA00022777"/>
    </source>
</evidence>
<dbReference type="Gene3D" id="3.30.565.10">
    <property type="entry name" value="Histidine kinase-like ATPase, C-terminal domain"/>
    <property type="match status" value="1"/>
</dbReference>
<dbReference type="Gene3D" id="1.10.287.130">
    <property type="match status" value="1"/>
</dbReference>
<dbReference type="Gene3D" id="3.30.450.20">
    <property type="entry name" value="PAS domain"/>
    <property type="match status" value="1"/>
</dbReference>
<dbReference type="PANTHER" id="PTHR43047">
    <property type="entry name" value="TWO-COMPONENT HISTIDINE PROTEIN KINASE"/>
    <property type="match status" value="1"/>
</dbReference>
<dbReference type="CDD" id="cd16922">
    <property type="entry name" value="HATPase_EvgS-ArcB-TorS-like"/>
    <property type="match status" value="1"/>
</dbReference>
<dbReference type="InterPro" id="IPR035965">
    <property type="entry name" value="PAS-like_dom_sf"/>
</dbReference>
<dbReference type="InterPro" id="IPR005467">
    <property type="entry name" value="His_kinase_dom"/>
</dbReference>
<dbReference type="STRING" id="1168035.SAMN05444280_103124"/>
<dbReference type="CDD" id="cd06225">
    <property type="entry name" value="HAMP"/>
    <property type="match status" value="2"/>
</dbReference>
<dbReference type="InterPro" id="IPR003660">
    <property type="entry name" value="HAMP_dom"/>
</dbReference>
<dbReference type="PANTHER" id="PTHR43047:SF72">
    <property type="entry name" value="OSMOSENSING HISTIDINE PROTEIN KINASE SLN1"/>
    <property type="match status" value="1"/>
</dbReference>
<dbReference type="SUPFAM" id="SSF55785">
    <property type="entry name" value="PYP-like sensor domain (PAS domain)"/>
    <property type="match status" value="1"/>
</dbReference>
<evidence type="ECO:0000256" key="9">
    <source>
        <dbReference type="SAM" id="MobiDB-lite"/>
    </source>
</evidence>
<dbReference type="PRINTS" id="PR00344">
    <property type="entry name" value="BCTRLSENSOR"/>
</dbReference>
<keyword evidence="10" id="KW-1133">Transmembrane helix</keyword>
<evidence type="ECO:0000256" key="7">
    <source>
        <dbReference type="PROSITE-ProRule" id="PRU00169"/>
    </source>
</evidence>
<dbReference type="InterPro" id="IPR003594">
    <property type="entry name" value="HATPase_dom"/>
</dbReference>
<dbReference type="CDD" id="cd17546">
    <property type="entry name" value="REC_hyHK_CKI1_RcsC-like"/>
    <property type="match status" value="1"/>
</dbReference>
<evidence type="ECO:0000256" key="8">
    <source>
        <dbReference type="SAM" id="Coils"/>
    </source>
</evidence>
<protein>
    <recommendedName>
        <fullName evidence="3">histidine kinase</fullName>
        <ecNumber evidence="3">2.7.13.3</ecNumber>
    </recommendedName>
</protein>
<evidence type="ECO:0000259" key="14">
    <source>
        <dbReference type="PROSITE" id="PS50885"/>
    </source>
</evidence>
<reference evidence="15 16" key="1">
    <citation type="submission" date="2016-11" db="EMBL/GenBank/DDBJ databases">
        <authorList>
            <person name="Jaros S."/>
            <person name="Januszkiewicz K."/>
            <person name="Wedrychowicz H."/>
        </authorList>
    </citation>
    <scope>NUCLEOTIDE SEQUENCE [LARGE SCALE GENOMIC DNA]</scope>
    <source>
        <strain evidence="15 16">DSM 27063</strain>
    </source>
</reference>
<feature type="transmembrane region" description="Helical" evidence="10">
    <location>
        <begin position="17"/>
        <end position="39"/>
    </location>
</feature>
<dbReference type="CDD" id="cd00130">
    <property type="entry name" value="PAS"/>
    <property type="match status" value="1"/>
</dbReference>
<dbReference type="SMART" id="SM00448">
    <property type="entry name" value="REC"/>
    <property type="match status" value="2"/>
</dbReference>
<evidence type="ECO:0000256" key="4">
    <source>
        <dbReference type="ARBA" id="ARBA00022553"/>
    </source>
</evidence>
<dbReference type="GO" id="GO:0000155">
    <property type="term" value="F:phosphorelay sensor kinase activity"/>
    <property type="evidence" value="ECO:0007669"/>
    <property type="project" value="InterPro"/>
</dbReference>
<keyword evidence="8" id="KW-0175">Coiled coil</keyword>
<comment type="catalytic activity">
    <reaction evidence="1">
        <text>ATP + protein L-histidine = ADP + protein N-phospho-L-histidine.</text>
        <dbReference type="EC" id="2.7.13.3"/>
    </reaction>
</comment>
<proteinExistence type="predicted"/>
<dbReference type="SUPFAM" id="SSF55781">
    <property type="entry name" value="GAF domain-like"/>
    <property type="match status" value="1"/>
</dbReference>
<feature type="region of interest" description="Disordered" evidence="9">
    <location>
        <begin position="1019"/>
        <end position="1057"/>
    </location>
</feature>
<dbReference type="EMBL" id="FQZE01000003">
    <property type="protein sequence ID" value="SHI55545.1"/>
    <property type="molecule type" value="Genomic_DNA"/>
</dbReference>
<evidence type="ECO:0000259" key="11">
    <source>
        <dbReference type="PROSITE" id="PS50109"/>
    </source>
</evidence>
<dbReference type="PROSITE" id="PS50113">
    <property type="entry name" value="PAC"/>
    <property type="match status" value="1"/>
</dbReference>
<evidence type="ECO:0000256" key="10">
    <source>
        <dbReference type="SAM" id="Phobius"/>
    </source>
</evidence>